<evidence type="ECO:0000313" key="2">
    <source>
        <dbReference type="Proteomes" id="UP001500190"/>
    </source>
</evidence>
<sequence length="432" mass="46033">MTPGSSSAGKPDQPATIKKLTPDEVRALGDVTLTMTDFDPAGQGLGAALDKLVAQFHAAYPNVTVHRTSKDFNSYSKTIKLTLSEADAPDIAQANVVMARTLVPAGLVRPLDGYYDAYAWRSRYPSSVLDLLRAKPDGKTLGDGKYWGQAIGGNMVGVYYNAATLKKLGLSVPRTYGEFERDLQVAKDNDVLPVQLGNLEQWPANHVLSTLMNVTEDPQVVRDWIRGKPGATFETPGIVAAAQTLRDWEQKGYLPANANGVTNDRSIADFGAGQGLFYITGSWQIPRISAALKDDGGFFLLPPKTAGGPAAATGWLANPYTISAKSRKADLAAFFLDYLGGPAGTTTAVAGGFLPFGDLPAGFRQSRTASDVTAAWRAAIKDNGLVPYLDFATPSLGDAAFPAIQSVMAGKLQPTAFAHTVQENWNDYHSGS</sequence>
<accession>A0ABN2CZN5</accession>
<organism evidence="1 2">
    <name type="scientific">Kribbella karoonensis</name>
    <dbReference type="NCBI Taxonomy" id="324851"/>
    <lineage>
        <taxon>Bacteria</taxon>
        <taxon>Bacillati</taxon>
        <taxon>Actinomycetota</taxon>
        <taxon>Actinomycetes</taxon>
        <taxon>Propionibacteriales</taxon>
        <taxon>Kribbellaceae</taxon>
        <taxon>Kribbella</taxon>
    </lineage>
</organism>
<gene>
    <name evidence="1" type="ORF">GCM10009742_06650</name>
</gene>
<proteinExistence type="predicted"/>
<dbReference type="Pfam" id="PF13416">
    <property type="entry name" value="SBP_bac_8"/>
    <property type="match status" value="1"/>
</dbReference>
<dbReference type="Gene3D" id="3.40.190.10">
    <property type="entry name" value="Periplasmic binding protein-like II"/>
    <property type="match status" value="2"/>
</dbReference>
<protein>
    <submittedName>
        <fullName evidence="1">Extracellular solute-binding protein</fullName>
    </submittedName>
</protein>
<dbReference type="PANTHER" id="PTHR43649">
    <property type="entry name" value="ARABINOSE-BINDING PROTEIN-RELATED"/>
    <property type="match status" value="1"/>
</dbReference>
<dbReference type="InterPro" id="IPR050490">
    <property type="entry name" value="Bact_solute-bd_prot1"/>
</dbReference>
<reference evidence="1 2" key="1">
    <citation type="journal article" date="2019" name="Int. J. Syst. Evol. Microbiol.">
        <title>The Global Catalogue of Microorganisms (GCM) 10K type strain sequencing project: providing services to taxonomists for standard genome sequencing and annotation.</title>
        <authorList>
            <consortium name="The Broad Institute Genomics Platform"/>
            <consortium name="The Broad Institute Genome Sequencing Center for Infectious Disease"/>
            <person name="Wu L."/>
            <person name="Ma J."/>
        </authorList>
    </citation>
    <scope>NUCLEOTIDE SEQUENCE [LARGE SCALE GENOMIC DNA]</scope>
    <source>
        <strain evidence="1 2">JCM 14304</strain>
    </source>
</reference>
<comment type="caution">
    <text evidence="1">The sequence shown here is derived from an EMBL/GenBank/DDBJ whole genome shotgun (WGS) entry which is preliminary data.</text>
</comment>
<name>A0ABN2CZN5_9ACTN</name>
<dbReference type="EMBL" id="BAAAND010000001">
    <property type="protein sequence ID" value="GAA1567562.1"/>
    <property type="molecule type" value="Genomic_DNA"/>
</dbReference>
<dbReference type="PANTHER" id="PTHR43649:SF12">
    <property type="entry name" value="DIACETYLCHITOBIOSE BINDING PROTEIN DASA"/>
    <property type="match status" value="1"/>
</dbReference>
<keyword evidence="2" id="KW-1185">Reference proteome</keyword>
<dbReference type="SUPFAM" id="SSF53850">
    <property type="entry name" value="Periplasmic binding protein-like II"/>
    <property type="match status" value="1"/>
</dbReference>
<dbReference type="InterPro" id="IPR006059">
    <property type="entry name" value="SBP"/>
</dbReference>
<dbReference type="Proteomes" id="UP001500190">
    <property type="component" value="Unassembled WGS sequence"/>
</dbReference>
<evidence type="ECO:0000313" key="1">
    <source>
        <dbReference type="EMBL" id="GAA1567562.1"/>
    </source>
</evidence>